<dbReference type="Gene3D" id="3.60.15.10">
    <property type="entry name" value="Ribonuclease Z/Hydroxyacylglutathione hydrolase-like"/>
    <property type="match status" value="1"/>
</dbReference>
<keyword evidence="2" id="KW-1185">Reference proteome</keyword>
<comment type="caution">
    <text evidence="1">The sequence shown here is derived from an EMBL/GenBank/DDBJ whole genome shotgun (WGS) entry which is preliminary data.</text>
</comment>
<sequence length="258" mass="28068">MTVRHGALSVTCLGYATARFESASGTVVYVDPGRYGTLTGEWDRDVPHPRGRDYIERDADLVLVTHNHHYDSDGIRRVASDDATIVAYESINADEIRESGRDVDDLESLPYDVRRVAYGDEAIVEGVDLEVVSAFNHPDGSNVDANGEPIHPEGFGCGYRFVVDGTSVFWPGDSDVLDSHAELEASLFVPPIGKNFTMNRSEAAELAADIDPDLVLPIHYNTFPDLEADSRAFAADVAASGVPVALDESETAHFRSPQ</sequence>
<dbReference type="SUPFAM" id="SSF56281">
    <property type="entry name" value="Metallo-hydrolase/oxidoreductase"/>
    <property type="match status" value="1"/>
</dbReference>
<organism evidence="1 2">
    <name type="scientific">Natronorubrum halalkaliphilum</name>
    <dbReference type="NCBI Taxonomy" id="2691917"/>
    <lineage>
        <taxon>Archaea</taxon>
        <taxon>Methanobacteriati</taxon>
        <taxon>Methanobacteriota</taxon>
        <taxon>Stenosarchaea group</taxon>
        <taxon>Halobacteria</taxon>
        <taxon>Halobacteriales</taxon>
        <taxon>Natrialbaceae</taxon>
        <taxon>Natronorubrum</taxon>
    </lineage>
</organism>
<dbReference type="RefSeq" id="WP_328821203.1">
    <property type="nucleotide sequence ID" value="NZ_WUYX01000011.1"/>
</dbReference>
<dbReference type="AlphaFoldDB" id="A0A6B0VHH7"/>
<dbReference type="InterPro" id="IPR036866">
    <property type="entry name" value="RibonucZ/Hydroxyglut_hydro"/>
</dbReference>
<dbReference type="EMBL" id="WUYX01000011">
    <property type="protein sequence ID" value="MXV60944.1"/>
    <property type="molecule type" value="Genomic_DNA"/>
</dbReference>
<gene>
    <name evidence="1" type="ORF">GS429_02430</name>
</gene>
<evidence type="ECO:0000313" key="2">
    <source>
        <dbReference type="Proteomes" id="UP000434101"/>
    </source>
</evidence>
<name>A0A6B0VHH7_9EURY</name>
<dbReference type="GO" id="GO:0016787">
    <property type="term" value="F:hydrolase activity"/>
    <property type="evidence" value="ECO:0007669"/>
    <property type="project" value="UniProtKB-KW"/>
</dbReference>
<reference evidence="1 2" key="1">
    <citation type="submission" date="2020-01" db="EMBL/GenBank/DDBJ databases">
        <title>Natronorubrum sp. JWXQ-INN 674 isolated from Inner Mongolia Autonomous Region of China.</title>
        <authorList>
            <person name="Xue Q."/>
        </authorList>
    </citation>
    <scope>NUCLEOTIDE SEQUENCE [LARGE SCALE GENOMIC DNA]</scope>
    <source>
        <strain evidence="1 2">JWXQ-INN-674</strain>
    </source>
</reference>
<protein>
    <submittedName>
        <fullName evidence="1">MBL fold metallo-hydrolase</fullName>
    </submittedName>
</protein>
<proteinExistence type="predicted"/>
<accession>A0A6B0VHH7</accession>
<dbReference type="Pfam" id="PF13483">
    <property type="entry name" value="Lactamase_B_3"/>
    <property type="match status" value="1"/>
</dbReference>
<keyword evidence="1" id="KW-0378">Hydrolase</keyword>
<evidence type="ECO:0000313" key="1">
    <source>
        <dbReference type="EMBL" id="MXV60944.1"/>
    </source>
</evidence>
<dbReference type="PANTHER" id="PTHR43546:SF8">
    <property type="entry name" value="METALLO-BETA-LACTAMASE DOMAIN-CONTAINING PROTEIN"/>
    <property type="match status" value="1"/>
</dbReference>
<dbReference type="Proteomes" id="UP000434101">
    <property type="component" value="Unassembled WGS sequence"/>
</dbReference>
<dbReference type="InterPro" id="IPR050114">
    <property type="entry name" value="UPF0173_UPF0282_UlaG_hydrolase"/>
</dbReference>
<dbReference type="PANTHER" id="PTHR43546">
    <property type="entry name" value="UPF0173 METAL-DEPENDENT HYDROLASE MJ1163-RELATED"/>
    <property type="match status" value="1"/>
</dbReference>